<dbReference type="EMBL" id="FQYT01000003">
    <property type="protein sequence ID" value="SHI43642.1"/>
    <property type="molecule type" value="Genomic_DNA"/>
</dbReference>
<feature type="domain" description="YopX protein" evidence="1">
    <location>
        <begin position="6"/>
        <end position="119"/>
    </location>
</feature>
<dbReference type="NCBIfam" id="TIGR01671">
    <property type="entry name" value="phage_TIGR01671"/>
    <property type="match status" value="1"/>
</dbReference>
<evidence type="ECO:0000259" key="1">
    <source>
        <dbReference type="Pfam" id="PF09643"/>
    </source>
</evidence>
<dbReference type="RefSeq" id="WP_073992557.1">
    <property type="nucleotide sequence ID" value="NZ_FQYT01000003.1"/>
</dbReference>
<evidence type="ECO:0000313" key="3">
    <source>
        <dbReference type="Proteomes" id="UP000184342"/>
    </source>
</evidence>
<sequence>MSRQIKFRAWEKNLKEIIPVYNINFETKMMNCNGYPWRCLDEIELMQYTGLHDTNGKEIYEGDIVSIRFFDEQLETMTVVWSEEAYGFRFRCEHNGLYHVSNTRMHVIGNIYENPELIQEDKQ</sequence>
<dbReference type="SUPFAM" id="SSF159006">
    <property type="entry name" value="YopX-like"/>
    <property type="match status" value="1"/>
</dbReference>
<organism evidence="2 3">
    <name type="scientific">Parasporobacterium paucivorans DSM 15970</name>
    <dbReference type="NCBI Taxonomy" id="1122934"/>
    <lineage>
        <taxon>Bacteria</taxon>
        <taxon>Bacillati</taxon>
        <taxon>Bacillota</taxon>
        <taxon>Clostridia</taxon>
        <taxon>Lachnospirales</taxon>
        <taxon>Lachnospiraceae</taxon>
        <taxon>Parasporobacterium</taxon>
    </lineage>
</organism>
<gene>
    <name evidence="2" type="ORF">SAMN02745691_00258</name>
</gene>
<evidence type="ECO:0000313" key="2">
    <source>
        <dbReference type="EMBL" id="SHI43642.1"/>
    </source>
</evidence>
<dbReference type="Gene3D" id="2.30.30.290">
    <property type="entry name" value="YopX-like domains"/>
    <property type="match status" value="1"/>
</dbReference>
<proteinExistence type="predicted"/>
<dbReference type="Pfam" id="PF09643">
    <property type="entry name" value="YopX"/>
    <property type="match status" value="1"/>
</dbReference>
<dbReference type="AlphaFoldDB" id="A0A1M6B4F0"/>
<dbReference type="Proteomes" id="UP000184342">
    <property type="component" value="Unassembled WGS sequence"/>
</dbReference>
<reference evidence="2 3" key="1">
    <citation type="submission" date="2016-11" db="EMBL/GenBank/DDBJ databases">
        <authorList>
            <person name="Jaros S."/>
            <person name="Januszkiewicz K."/>
            <person name="Wedrychowicz H."/>
        </authorList>
    </citation>
    <scope>NUCLEOTIDE SEQUENCE [LARGE SCALE GENOMIC DNA]</scope>
    <source>
        <strain evidence="2 3">DSM 15970</strain>
    </source>
</reference>
<dbReference type="InterPro" id="IPR023385">
    <property type="entry name" value="YopX-like_C"/>
</dbReference>
<dbReference type="STRING" id="1122934.SAMN02745691_00258"/>
<accession>A0A1M6B4F0</accession>
<dbReference type="InterPro" id="IPR019096">
    <property type="entry name" value="YopX_protein"/>
</dbReference>
<protein>
    <submittedName>
        <fullName evidence="2">Phage uncharacterized protein TIGR01671</fullName>
    </submittedName>
</protein>
<keyword evidence="3" id="KW-1185">Reference proteome</keyword>
<name>A0A1M6B4F0_9FIRM</name>
<dbReference type="InterPro" id="IPR010024">
    <property type="entry name" value="CHP16711"/>
</dbReference>